<keyword evidence="5" id="KW-1185">Reference proteome</keyword>
<evidence type="ECO:0000256" key="1">
    <source>
        <dbReference type="SAM" id="Phobius"/>
    </source>
</evidence>
<keyword evidence="1" id="KW-0472">Membrane</keyword>
<evidence type="ECO:0000313" key="5">
    <source>
        <dbReference type="Proteomes" id="UP000012960"/>
    </source>
</evidence>
<reference evidence="4" key="2">
    <citation type="submission" date="2021-05" db="UniProtKB">
        <authorList>
            <consortium name="EnsemblPlants"/>
        </authorList>
    </citation>
    <scope>IDENTIFICATION</scope>
    <source>
        <strain evidence="4">subsp. malaccensis</strain>
    </source>
</reference>
<dbReference type="Pfam" id="PF01578">
    <property type="entry name" value="Cytochrom_C_asm"/>
    <property type="match status" value="1"/>
</dbReference>
<dbReference type="InterPro" id="IPR002541">
    <property type="entry name" value="Cyt_c_assembly"/>
</dbReference>
<dbReference type="GO" id="GO:0017004">
    <property type="term" value="P:cytochrome complex assembly"/>
    <property type="evidence" value="ECO:0007669"/>
    <property type="project" value="InterPro"/>
</dbReference>
<feature type="transmembrane region" description="Helical" evidence="1">
    <location>
        <begin position="29"/>
        <end position="50"/>
    </location>
</feature>
<feature type="domain" description="Cytochrome c assembly protein" evidence="2">
    <location>
        <begin position="4"/>
        <end position="50"/>
    </location>
</feature>
<evidence type="ECO:0000313" key="4">
    <source>
        <dbReference type="EnsemblPlants" id="Ma09_p19880.1"/>
    </source>
</evidence>
<proteinExistence type="predicted"/>
<accession>A0A804KLK2</accession>
<evidence type="ECO:0000259" key="2">
    <source>
        <dbReference type="Pfam" id="PF01578"/>
    </source>
</evidence>
<sequence length="52" mass="5801">MVGLLIEMHHSTILVLALQSQWLMMHTNIILLSYASLLCGSLLSFALLVITF</sequence>
<name>A0A804KLK2_MUSAM</name>
<keyword evidence="1" id="KW-0812">Transmembrane</keyword>
<keyword evidence="1" id="KW-1133">Transmembrane helix</keyword>
<organism evidence="4 5">
    <name type="scientific">Musa acuminata subsp. malaccensis</name>
    <name type="common">Wild banana</name>
    <name type="synonym">Musa malaccensis</name>
    <dbReference type="NCBI Taxonomy" id="214687"/>
    <lineage>
        <taxon>Eukaryota</taxon>
        <taxon>Viridiplantae</taxon>
        <taxon>Streptophyta</taxon>
        <taxon>Embryophyta</taxon>
        <taxon>Tracheophyta</taxon>
        <taxon>Spermatophyta</taxon>
        <taxon>Magnoliopsida</taxon>
        <taxon>Liliopsida</taxon>
        <taxon>Zingiberales</taxon>
        <taxon>Musaceae</taxon>
        <taxon>Musa</taxon>
    </lineage>
</organism>
<dbReference type="Proteomes" id="UP000012960">
    <property type="component" value="Unplaced"/>
</dbReference>
<dbReference type="EnsemblPlants" id="Ma09_t19880.1">
    <property type="protein sequence ID" value="Ma09_p19880.1"/>
    <property type="gene ID" value="Ma09_g19880"/>
</dbReference>
<protein>
    <submittedName>
        <fullName evidence="3">(wild Malaysian banana) hypothetical protein</fullName>
    </submittedName>
</protein>
<dbReference type="Gramene" id="Ma09_t19880.1">
    <property type="protein sequence ID" value="Ma09_p19880.1"/>
    <property type="gene ID" value="Ma09_g19880"/>
</dbReference>
<dbReference type="EMBL" id="HG996474">
    <property type="protein sequence ID" value="CAG1835849.1"/>
    <property type="molecule type" value="Genomic_DNA"/>
</dbReference>
<dbReference type="GO" id="GO:0020037">
    <property type="term" value="F:heme binding"/>
    <property type="evidence" value="ECO:0007669"/>
    <property type="project" value="InterPro"/>
</dbReference>
<dbReference type="AlphaFoldDB" id="A0A804KLK2"/>
<reference evidence="3" key="1">
    <citation type="submission" date="2021-03" db="EMBL/GenBank/DDBJ databases">
        <authorList>
            <consortium name="Genoscope - CEA"/>
            <person name="William W."/>
        </authorList>
    </citation>
    <scope>NUCLEOTIDE SEQUENCE</scope>
    <source>
        <strain evidence="3">Doubled-haploid Pahang</strain>
    </source>
</reference>
<gene>
    <name evidence="3" type="ORF">GSMUA_238180.1</name>
</gene>
<dbReference type="InParanoid" id="A0A804KLK2"/>
<evidence type="ECO:0000313" key="3">
    <source>
        <dbReference type="EMBL" id="CAG1835849.1"/>
    </source>
</evidence>